<evidence type="ECO:0000259" key="1">
    <source>
        <dbReference type="Pfam" id="PF04738"/>
    </source>
</evidence>
<dbReference type="RefSeq" id="WP_343857855.1">
    <property type="nucleotide sequence ID" value="NZ_BAAAFD010000002.1"/>
</dbReference>
<dbReference type="Pfam" id="PF14028">
    <property type="entry name" value="Lant_dehydr_C"/>
    <property type="match status" value="1"/>
</dbReference>
<feature type="domain" description="Lantibiotic dehydratase N-terminal" evidence="1">
    <location>
        <begin position="47"/>
        <end position="690"/>
    </location>
</feature>
<comment type="caution">
    <text evidence="3">The sequence shown here is derived from an EMBL/GenBank/DDBJ whole genome shotgun (WGS) entry which is preliminary data.</text>
</comment>
<dbReference type="InterPro" id="IPR023809">
    <property type="entry name" value="Thiopep_bacteriocin_synth_dom"/>
</dbReference>
<protein>
    <submittedName>
        <fullName evidence="3">Lantibiotic dehydratase</fullName>
    </submittedName>
</protein>
<dbReference type="InterPro" id="IPR006827">
    <property type="entry name" value="Lant_deHydtase_N"/>
</dbReference>
<accession>A0ABP3WQ46</accession>
<gene>
    <name evidence="3" type="ORF">GCM10009114_13360</name>
</gene>
<proteinExistence type="predicted"/>
<keyword evidence="4" id="KW-1185">Reference proteome</keyword>
<evidence type="ECO:0000259" key="2">
    <source>
        <dbReference type="Pfam" id="PF14028"/>
    </source>
</evidence>
<reference evidence="4" key="1">
    <citation type="journal article" date="2019" name="Int. J. Syst. Evol. Microbiol.">
        <title>The Global Catalogue of Microorganisms (GCM) 10K type strain sequencing project: providing services to taxonomists for standard genome sequencing and annotation.</title>
        <authorList>
            <consortium name="The Broad Institute Genomics Platform"/>
            <consortium name="The Broad Institute Genome Sequencing Center for Infectious Disease"/>
            <person name="Wu L."/>
            <person name="Ma J."/>
        </authorList>
    </citation>
    <scope>NUCLEOTIDE SEQUENCE [LARGE SCALE GENOMIC DNA]</scope>
    <source>
        <strain evidence="4">JCM 15896</strain>
    </source>
</reference>
<evidence type="ECO:0000313" key="3">
    <source>
        <dbReference type="EMBL" id="GAA0855098.1"/>
    </source>
</evidence>
<organism evidence="3 4">
    <name type="scientific">Aliiglaciecola litoralis</name>
    <dbReference type="NCBI Taxonomy" id="582857"/>
    <lineage>
        <taxon>Bacteria</taxon>
        <taxon>Pseudomonadati</taxon>
        <taxon>Pseudomonadota</taxon>
        <taxon>Gammaproteobacteria</taxon>
        <taxon>Alteromonadales</taxon>
        <taxon>Alteromonadaceae</taxon>
        <taxon>Aliiglaciecola</taxon>
    </lineage>
</organism>
<dbReference type="EMBL" id="BAAAFD010000002">
    <property type="protein sequence ID" value="GAA0855098.1"/>
    <property type="molecule type" value="Genomic_DNA"/>
</dbReference>
<dbReference type="Pfam" id="PF04738">
    <property type="entry name" value="Lant_dehydr_N"/>
    <property type="match status" value="1"/>
</dbReference>
<evidence type="ECO:0000313" key="4">
    <source>
        <dbReference type="Proteomes" id="UP001500359"/>
    </source>
</evidence>
<dbReference type="NCBIfam" id="TIGR03891">
    <property type="entry name" value="thiopep_ocin"/>
    <property type="match status" value="1"/>
</dbReference>
<feature type="domain" description="Thiopeptide-type bacteriocin biosynthesis" evidence="2">
    <location>
        <begin position="764"/>
        <end position="1037"/>
    </location>
</feature>
<sequence>MGQIMKSDNFFVIRTPRMSFINLFEIPKDRLDTRKHILEWLDKDGVIESLYIASPSLIDRLDTWKKSPNSKQGKKIELALLKYFIRMCSRPTPFGLFSGIHMGAISQSTQLHTMEFKFDKRKTRLDMFFLSTLKEYFQGLSADSVSYSPNNSLYKVANQYRYIQAYHSNNTRQFRLSAVEADEYFTFIMDAAAQGGSVTELAEKFVERYPNANIQDVTDYISLLIEESLLVANITLPITGISPDEAFLRSIKNLNQDAISTIYESALNSLETIDNKGAATVDDYKKLHQHLRQLPISVEENKLFQVDIYQDFKKCELDEKLATTLYDQITLIHALSNEHKNPLTDFINQFHARYEGQLVPLNLLLDDETGIGFSNETGYESSLIAGLNLYAESSEQHATDEPVSVLESAILHALSLPENSGKPIIQLDRKTLKKATNGQQKLDSLPASFAAIVSLFHDSNNEPIVKLSSCYGPSAANLLGRFCHLNQSLKDRVSELLSKEEQLSPDVIFAEVVHMPDGRPGNVIARPKLRRYEIVFMADTDIEDEYKISIDDLYVWVEDATVKLWSKRLKKQIIPRLSSAHNFTTRSLSIYKFLCTMQYQSSFAPNFSAPSSFKHAHFTPRIMLDNLILREKTWRIPRNELLDLFACEDQNEQPFNRLKQKYHLDQYVCFHNSDNVLHLDLKNKSMVEILSSETKNLEYVELKEALITQYDSPVQTLDRGKINNEVIIPFWNESAKPYQTFNRNISRKLDGQDITRRFPPGSKWLSLKLYSGNTATESLLLEQLSSLIEQCNSLYEKWFFIRYADPQWHLRVRFYGDPTLLYSELLPRLSQIFEPMLTSGALHKVELFTYEREVERYGGPELIELVESIFSAESDLVVNGLKELGVFTEDMRWRLVAIITDQLLELFNFSNEERLLLISYLRDGFGQEFNETGDLRKMIGTKYQTRKAILNSDLEKLSTTEPADYDEVQQVLFPLIHKWREAAQPLIEKINQLLLTTEAISKDELLESILHMTNNRVFKAYGREHEFAIHDFMRRYYLSKSKRDKIALSSPSDHEETLA</sequence>
<name>A0ABP3WQ46_9ALTE</name>
<dbReference type="Proteomes" id="UP001500359">
    <property type="component" value="Unassembled WGS sequence"/>
</dbReference>